<comment type="caution">
    <text evidence="2">The sequence shown here is derived from an EMBL/GenBank/DDBJ whole genome shotgun (WGS) entry which is preliminary data.</text>
</comment>
<dbReference type="AlphaFoldDB" id="A0A1F6F007"/>
<accession>A0A1F6F007</accession>
<gene>
    <name evidence="2" type="ORF">A3A39_04960</name>
</gene>
<evidence type="ECO:0000256" key="1">
    <source>
        <dbReference type="SAM" id="Phobius"/>
    </source>
</evidence>
<dbReference type="PANTHER" id="PTHR34573:SF1">
    <property type="entry name" value="VITAMIN K EPOXIDE REDUCTASE DOMAIN-CONTAINING PROTEIN"/>
    <property type="match status" value="1"/>
</dbReference>
<dbReference type="EMBL" id="MFLZ01000040">
    <property type="protein sequence ID" value="OGG79199.1"/>
    <property type="molecule type" value="Genomic_DNA"/>
</dbReference>
<dbReference type="InterPro" id="IPR036249">
    <property type="entry name" value="Thioredoxin-like_sf"/>
</dbReference>
<reference evidence="2 3" key="1">
    <citation type="journal article" date="2016" name="Nat. Commun.">
        <title>Thousands of microbial genomes shed light on interconnected biogeochemical processes in an aquifer system.</title>
        <authorList>
            <person name="Anantharaman K."/>
            <person name="Brown C.T."/>
            <person name="Hug L.A."/>
            <person name="Sharon I."/>
            <person name="Castelle C.J."/>
            <person name="Probst A.J."/>
            <person name="Thomas B.C."/>
            <person name="Singh A."/>
            <person name="Wilkins M.J."/>
            <person name="Karaoz U."/>
            <person name="Brodie E.L."/>
            <person name="Williams K.H."/>
            <person name="Hubbard S.S."/>
            <person name="Banfield J.F."/>
        </authorList>
    </citation>
    <scope>NUCLEOTIDE SEQUENCE [LARGE SCALE GENOMIC DNA]</scope>
</reference>
<dbReference type="STRING" id="1798512.A3A39_04960"/>
<keyword evidence="1" id="KW-0472">Membrane</keyword>
<dbReference type="Proteomes" id="UP000177372">
    <property type="component" value="Unassembled WGS sequence"/>
</dbReference>
<dbReference type="SUPFAM" id="SSF52833">
    <property type="entry name" value="Thioredoxin-like"/>
    <property type="match status" value="1"/>
</dbReference>
<sequence length="134" mass="14605">MKKGALIFWIIVAVLVVLAIGASVLVKTGPGNLDSFAQCLKDKGAVFYGAFWCPHCQNTKRLFGSSVELLPYVECSTPDGKGQLQACIDQKVEQYPTWEFADGSRLTGERTLQELADKTGCTLPREESDDSGDN</sequence>
<dbReference type="Gene3D" id="3.40.30.10">
    <property type="entry name" value="Glutaredoxin"/>
    <property type="match status" value="1"/>
</dbReference>
<protein>
    <recommendedName>
        <fullName evidence="4">Thioredoxin domain-containing protein</fullName>
    </recommendedName>
</protein>
<evidence type="ECO:0000313" key="2">
    <source>
        <dbReference type="EMBL" id="OGG79199.1"/>
    </source>
</evidence>
<evidence type="ECO:0008006" key="4">
    <source>
        <dbReference type="Google" id="ProtNLM"/>
    </source>
</evidence>
<organism evidence="2 3">
    <name type="scientific">Candidatus Kaiserbacteria bacterium RIFCSPLOWO2_01_FULL_54_13</name>
    <dbReference type="NCBI Taxonomy" id="1798512"/>
    <lineage>
        <taxon>Bacteria</taxon>
        <taxon>Candidatus Kaiseribacteriota</taxon>
    </lineage>
</organism>
<name>A0A1F6F007_9BACT</name>
<feature type="transmembrane region" description="Helical" evidence="1">
    <location>
        <begin position="6"/>
        <end position="26"/>
    </location>
</feature>
<evidence type="ECO:0000313" key="3">
    <source>
        <dbReference type="Proteomes" id="UP000177372"/>
    </source>
</evidence>
<keyword evidence="1" id="KW-1133">Transmembrane helix</keyword>
<proteinExistence type="predicted"/>
<dbReference type="PANTHER" id="PTHR34573">
    <property type="entry name" value="VKC DOMAIN-CONTAINING PROTEIN"/>
    <property type="match status" value="1"/>
</dbReference>
<keyword evidence="1" id="KW-0812">Transmembrane</keyword>